<accession>A0A4R6DS74</accession>
<organism evidence="1 2">
    <name type="scientific">Scandinavium goeteborgense</name>
    <dbReference type="NCBI Taxonomy" id="1851514"/>
    <lineage>
        <taxon>Bacteria</taxon>
        <taxon>Pseudomonadati</taxon>
        <taxon>Pseudomonadota</taxon>
        <taxon>Gammaproteobacteria</taxon>
        <taxon>Enterobacterales</taxon>
        <taxon>Enterobacteriaceae</taxon>
        <taxon>Scandinavium</taxon>
    </lineage>
</organism>
<evidence type="ECO:0000313" key="1">
    <source>
        <dbReference type="EMBL" id="TDN47444.1"/>
    </source>
</evidence>
<proteinExistence type="predicted"/>
<dbReference type="AlphaFoldDB" id="A0A4R6DS74"/>
<reference evidence="1 2" key="1">
    <citation type="submission" date="2019-03" db="EMBL/GenBank/DDBJ databases">
        <title>Genomic analyses of the natural microbiome of Caenorhabditis elegans.</title>
        <authorList>
            <person name="Samuel B."/>
        </authorList>
    </citation>
    <scope>NUCLEOTIDE SEQUENCE [LARGE SCALE GENOMIC DNA]</scope>
    <source>
        <strain evidence="1 2">BIGb0156</strain>
    </source>
</reference>
<dbReference type="Proteomes" id="UP000295530">
    <property type="component" value="Unassembled WGS sequence"/>
</dbReference>
<comment type="caution">
    <text evidence="1">The sequence shown here is derived from an EMBL/GenBank/DDBJ whole genome shotgun (WGS) entry which is preliminary data.</text>
</comment>
<dbReference type="EMBL" id="SNVX01000032">
    <property type="protein sequence ID" value="TDN47444.1"/>
    <property type="molecule type" value="Genomic_DNA"/>
</dbReference>
<dbReference type="RefSeq" id="WP_133462562.1">
    <property type="nucleotide sequence ID" value="NZ_SNVX01000032.1"/>
</dbReference>
<sequence length="113" mass="12973">MTENNVQTKDISLISKTPEMMEELLRKIDDAECDSLPEIHSKLLTLNLTLQQAIVTKNKIIEKHAFNMAIDIEGQLFEQLGYLEEKKDVFKEVIDRLDMLTDGFYTPSSTLNP</sequence>
<keyword evidence="2" id="KW-1185">Reference proteome</keyword>
<protein>
    <submittedName>
        <fullName evidence="1">Uncharacterized protein</fullName>
    </submittedName>
</protein>
<gene>
    <name evidence="1" type="ORF">EC847_13211</name>
</gene>
<name>A0A4R6DS74_SCAGO</name>
<evidence type="ECO:0000313" key="2">
    <source>
        <dbReference type="Proteomes" id="UP000295530"/>
    </source>
</evidence>